<dbReference type="PANTHER" id="PTHR36223:SF1">
    <property type="entry name" value="TRANSCRIPTION ELONGATION FACTOR EAF N-TERMINAL DOMAIN-CONTAINING PROTEIN"/>
    <property type="match status" value="1"/>
</dbReference>
<evidence type="ECO:0000313" key="2">
    <source>
        <dbReference type="EMBL" id="KAF5847059.1"/>
    </source>
</evidence>
<dbReference type="Proteomes" id="UP000624244">
    <property type="component" value="Unassembled WGS sequence"/>
</dbReference>
<dbReference type="EMBL" id="WNKQ01000014">
    <property type="protein sequence ID" value="KAF5847059.1"/>
    <property type="molecule type" value="Genomic_DNA"/>
</dbReference>
<organism evidence="2 3">
    <name type="scientific">Cochliobolus sativus</name>
    <name type="common">Common root rot and spot blotch fungus</name>
    <name type="synonym">Bipolaris sorokiniana</name>
    <dbReference type="NCBI Taxonomy" id="45130"/>
    <lineage>
        <taxon>Eukaryota</taxon>
        <taxon>Fungi</taxon>
        <taxon>Dikarya</taxon>
        <taxon>Ascomycota</taxon>
        <taxon>Pezizomycotina</taxon>
        <taxon>Dothideomycetes</taxon>
        <taxon>Pleosporomycetidae</taxon>
        <taxon>Pleosporales</taxon>
        <taxon>Pleosporineae</taxon>
        <taxon>Pleosporaceae</taxon>
        <taxon>Bipolaris</taxon>
    </lineage>
</organism>
<gene>
    <name evidence="2" type="ORF">GGP41_003342</name>
</gene>
<name>A0A8H5ZE59_COCSA</name>
<dbReference type="InterPro" id="IPR057678">
    <property type="entry name" value="DUF7918"/>
</dbReference>
<feature type="domain" description="DUF7918" evidence="1">
    <location>
        <begin position="10"/>
        <end position="234"/>
    </location>
</feature>
<reference evidence="2" key="1">
    <citation type="submission" date="2019-11" db="EMBL/GenBank/DDBJ databases">
        <title>Bipolaris sorokiniana Genome sequencing.</title>
        <authorList>
            <person name="Wang H."/>
        </authorList>
    </citation>
    <scope>NUCLEOTIDE SEQUENCE</scope>
</reference>
<evidence type="ECO:0000259" key="1">
    <source>
        <dbReference type="Pfam" id="PF25534"/>
    </source>
</evidence>
<dbReference type="PANTHER" id="PTHR36223">
    <property type="entry name" value="BETA-LACTAMASE-TYPE TRANSPEPTIDASE FOLD DOMAIN CONTAINING PROTEIN"/>
    <property type="match status" value="1"/>
</dbReference>
<dbReference type="AlphaFoldDB" id="A0A8H5ZE59"/>
<dbReference type="Pfam" id="PF25534">
    <property type="entry name" value="DUF7918"/>
    <property type="match status" value="1"/>
</dbReference>
<dbReference type="OMA" id="HVTARIR"/>
<protein>
    <recommendedName>
        <fullName evidence="1">DUF7918 domain-containing protein</fullName>
    </recommendedName>
</protein>
<comment type="caution">
    <text evidence="2">The sequence shown here is derived from an EMBL/GenBank/DDBJ whole genome shotgun (WGS) entry which is preliminary data.</text>
</comment>
<proteinExistence type="predicted"/>
<sequence length="313" mass="35768">MAITHENPKIEAYVECDRAHLQEFDEDDGETTTTVTKYIEAKSAAEFAVQVEVHRPFPRYAMIFKLYIDGNSVRSRIIGDRQYQRVRGSVKREFNTTVTKIVDGQRTLRKFCFSELQIEDSYDYDLGDALIKGLKSIGLITVKAYYIENLRDVRSNNRYVNKKQIGVGPIPEKVLKGQAFTHYAELGTEVKEPQIYSSHTEFDYVDQQRLPFATWNFKYRSRAALQSLLVIPRSLSPQLIQAKDNETHVVNASDSKQDSLLTKLKKESGLKREYPAILGGSEDDDEVSFVSSAKRPRPNITINESGREIIDLT</sequence>
<evidence type="ECO:0000313" key="3">
    <source>
        <dbReference type="Proteomes" id="UP000624244"/>
    </source>
</evidence>
<accession>A0A8H5ZE59</accession>